<dbReference type="InterPro" id="IPR050776">
    <property type="entry name" value="Ank_Repeat/CDKN_Inhibitor"/>
</dbReference>
<dbReference type="PROSITE" id="PS50297">
    <property type="entry name" value="ANK_REP_REGION"/>
    <property type="match status" value="2"/>
</dbReference>
<dbReference type="Proteomes" id="UP000719412">
    <property type="component" value="Unassembled WGS sequence"/>
</dbReference>
<sequence>MEFVPVQSVKHQKSDDKMMNHFVCKSDLDDAKCHKELLNAIQREDDVRFHFLTSRDNFNVDCCDTNGRSVLMKLATMPNRCNYAKKLIRRGANIHLADRSGSTFLHLAAENTDGVEMARTVIAEGADVDCQDGEGKTPLYVACQAGNLEYAAMLLYFGANPSISSHKKITPIAAISSSVDVEDQRSLQDILYFYTFDNSLSLPLPVLTGIMSSKTGLFERIVRNVTGVTYDIFDLKDMVTKFAAFGRKNLDLFLDKFQQTVEEWIEKCDMFLIFQDLIETHCRDLDACRGVNLALDLLLGGKHGHTMVQLLDKSFCGVAFLVQLFHKFEHLTVKEQEKMVTDRALWMILYGLKVHLRDLEAVHLSFGYCILFEILLHLDIDVSDGYRPKSLVWFYSNPRATIEECEFGASFALLGYFNYEPLKKFWSRPEHGREINDGVRKQPKLPSLVELSRNVAKKYILDKYRIRTSKRLHFVLDALQIDWLTKDTILLKRRLY</sequence>
<evidence type="ECO:0000256" key="3">
    <source>
        <dbReference type="PROSITE-ProRule" id="PRU00023"/>
    </source>
</evidence>
<dbReference type="AlphaFoldDB" id="A0A8J6HUK6"/>
<keyword evidence="2 3" id="KW-0040">ANK repeat</keyword>
<gene>
    <name evidence="4" type="ORF">GEV33_001822</name>
</gene>
<keyword evidence="1" id="KW-0677">Repeat</keyword>
<feature type="repeat" description="ANK" evidence="3">
    <location>
        <begin position="100"/>
        <end position="133"/>
    </location>
</feature>
<evidence type="ECO:0000313" key="4">
    <source>
        <dbReference type="EMBL" id="KAH0820969.1"/>
    </source>
</evidence>
<reference evidence="4" key="1">
    <citation type="journal article" date="2020" name="J Insects Food Feed">
        <title>The yellow mealworm (Tenebrio molitor) genome: a resource for the emerging insects as food and feed industry.</title>
        <authorList>
            <person name="Eriksson T."/>
            <person name="Andere A."/>
            <person name="Kelstrup H."/>
            <person name="Emery V."/>
            <person name="Picard C."/>
        </authorList>
    </citation>
    <scope>NUCLEOTIDE SEQUENCE</scope>
    <source>
        <strain evidence="4">Stoneville</strain>
        <tissue evidence="4">Whole head</tissue>
    </source>
</reference>
<dbReference type="PROSITE" id="PS50088">
    <property type="entry name" value="ANK_REPEAT"/>
    <property type="match status" value="2"/>
</dbReference>
<dbReference type="Pfam" id="PF12796">
    <property type="entry name" value="Ank_2"/>
    <property type="match status" value="1"/>
</dbReference>
<protein>
    <submittedName>
        <fullName evidence="4">Uncharacterized protein</fullName>
    </submittedName>
</protein>
<dbReference type="EMBL" id="JABDTM020009972">
    <property type="protein sequence ID" value="KAH0820969.1"/>
    <property type="molecule type" value="Genomic_DNA"/>
</dbReference>
<dbReference type="InterPro" id="IPR036770">
    <property type="entry name" value="Ankyrin_rpt-contain_sf"/>
</dbReference>
<evidence type="ECO:0000256" key="1">
    <source>
        <dbReference type="ARBA" id="ARBA00022737"/>
    </source>
</evidence>
<reference evidence="4" key="2">
    <citation type="submission" date="2021-08" db="EMBL/GenBank/DDBJ databases">
        <authorList>
            <person name="Eriksson T."/>
        </authorList>
    </citation>
    <scope>NUCLEOTIDE SEQUENCE</scope>
    <source>
        <strain evidence="4">Stoneville</strain>
        <tissue evidence="4">Whole head</tissue>
    </source>
</reference>
<evidence type="ECO:0000256" key="2">
    <source>
        <dbReference type="ARBA" id="ARBA00023043"/>
    </source>
</evidence>
<keyword evidence="5" id="KW-1185">Reference proteome</keyword>
<comment type="caution">
    <text evidence="4">The sequence shown here is derived from an EMBL/GenBank/DDBJ whole genome shotgun (WGS) entry which is preliminary data.</text>
</comment>
<dbReference type="SUPFAM" id="SSF48403">
    <property type="entry name" value="Ankyrin repeat"/>
    <property type="match status" value="1"/>
</dbReference>
<dbReference type="SMART" id="SM00248">
    <property type="entry name" value="ANK"/>
    <property type="match status" value="3"/>
</dbReference>
<name>A0A8J6HUK6_TENMO</name>
<feature type="repeat" description="ANK" evidence="3">
    <location>
        <begin position="134"/>
        <end position="166"/>
    </location>
</feature>
<dbReference type="PANTHER" id="PTHR24201">
    <property type="entry name" value="ANK_REP_REGION DOMAIN-CONTAINING PROTEIN"/>
    <property type="match status" value="1"/>
</dbReference>
<dbReference type="InterPro" id="IPR002110">
    <property type="entry name" value="Ankyrin_rpt"/>
</dbReference>
<proteinExistence type="predicted"/>
<organism evidence="4 5">
    <name type="scientific">Tenebrio molitor</name>
    <name type="common">Yellow mealworm beetle</name>
    <dbReference type="NCBI Taxonomy" id="7067"/>
    <lineage>
        <taxon>Eukaryota</taxon>
        <taxon>Metazoa</taxon>
        <taxon>Ecdysozoa</taxon>
        <taxon>Arthropoda</taxon>
        <taxon>Hexapoda</taxon>
        <taxon>Insecta</taxon>
        <taxon>Pterygota</taxon>
        <taxon>Neoptera</taxon>
        <taxon>Endopterygota</taxon>
        <taxon>Coleoptera</taxon>
        <taxon>Polyphaga</taxon>
        <taxon>Cucujiformia</taxon>
        <taxon>Tenebrionidae</taxon>
        <taxon>Tenebrio</taxon>
    </lineage>
</organism>
<dbReference type="Gene3D" id="1.25.40.20">
    <property type="entry name" value="Ankyrin repeat-containing domain"/>
    <property type="match status" value="1"/>
</dbReference>
<evidence type="ECO:0000313" key="5">
    <source>
        <dbReference type="Proteomes" id="UP000719412"/>
    </source>
</evidence>
<accession>A0A8J6HUK6</accession>